<dbReference type="InterPro" id="IPR036388">
    <property type="entry name" value="WH-like_DNA-bd_sf"/>
</dbReference>
<reference evidence="1 2" key="1">
    <citation type="submission" date="2020-10" db="EMBL/GenBank/DDBJ databases">
        <authorList>
            <person name="Peeters C."/>
        </authorList>
    </citation>
    <scope>NUCLEOTIDE SEQUENCE [LARGE SCALE GENOMIC DNA]</scope>
    <source>
        <strain evidence="1 2">LMG 27952</strain>
    </source>
</reference>
<dbReference type="PANTHER" id="PTHR33221">
    <property type="entry name" value="WINGED HELIX-TURN-HELIX TRANSCRIPTIONAL REGULATOR, RRF2 FAMILY"/>
    <property type="match status" value="1"/>
</dbReference>
<sequence>MDDFSATLRYPNNSDTQSRRITMSHISTGVEYGLHCLLYLAGTSAGVREASVRDLAEMQGVPVDYAAKLFTRLAKAGIVESTEGIRGGFRLAKPARNISVLDVVDAIDGEKALFDCREVRGQCAVFNDEPPTWATRGTCSIHAVMQGAERAMRAELKQHSLADLATRAYSKAPASYHHHVVDWFTARAANRRG</sequence>
<keyword evidence="2" id="KW-1185">Reference proteome</keyword>
<protein>
    <submittedName>
        <fullName evidence="1">HTH-type transcriptional repressor NsrR</fullName>
    </submittedName>
</protein>
<dbReference type="Gene3D" id="1.10.10.10">
    <property type="entry name" value="Winged helix-like DNA-binding domain superfamily/Winged helix DNA-binding domain"/>
    <property type="match status" value="1"/>
</dbReference>
<comment type="caution">
    <text evidence="1">The sequence shown here is derived from an EMBL/GenBank/DDBJ whole genome shotgun (WGS) entry which is preliminary data.</text>
</comment>
<evidence type="ECO:0000313" key="2">
    <source>
        <dbReference type="Proteomes" id="UP000656319"/>
    </source>
</evidence>
<dbReference type="NCBIfam" id="TIGR00738">
    <property type="entry name" value="rrf2_super"/>
    <property type="match status" value="1"/>
</dbReference>
<dbReference type="SUPFAM" id="SSF46785">
    <property type="entry name" value="Winged helix' DNA-binding domain"/>
    <property type="match status" value="1"/>
</dbReference>
<dbReference type="PROSITE" id="PS51197">
    <property type="entry name" value="HTH_RRF2_2"/>
    <property type="match status" value="1"/>
</dbReference>
<evidence type="ECO:0000313" key="1">
    <source>
        <dbReference type="EMBL" id="CAD6555734.1"/>
    </source>
</evidence>
<dbReference type="InterPro" id="IPR030489">
    <property type="entry name" value="TR_Rrf2-type_CS"/>
</dbReference>
<dbReference type="Pfam" id="PF02082">
    <property type="entry name" value="Rrf2"/>
    <property type="match status" value="1"/>
</dbReference>
<dbReference type="InterPro" id="IPR000944">
    <property type="entry name" value="Tscrpt_reg_Rrf2"/>
</dbReference>
<dbReference type="PROSITE" id="PS01332">
    <property type="entry name" value="HTH_RRF2_1"/>
    <property type="match status" value="1"/>
</dbReference>
<organism evidence="1 2">
    <name type="scientific">Paraburkholderia hiiakae</name>
    <dbReference type="NCBI Taxonomy" id="1081782"/>
    <lineage>
        <taxon>Bacteria</taxon>
        <taxon>Pseudomonadati</taxon>
        <taxon>Pseudomonadota</taxon>
        <taxon>Betaproteobacteria</taxon>
        <taxon>Burkholderiales</taxon>
        <taxon>Burkholderiaceae</taxon>
        <taxon>Paraburkholderia</taxon>
    </lineage>
</organism>
<dbReference type="InterPro" id="IPR036390">
    <property type="entry name" value="WH_DNA-bd_sf"/>
</dbReference>
<gene>
    <name evidence="1" type="primary">nsrR_2</name>
    <name evidence="1" type="ORF">LMG27952_05908</name>
</gene>
<accession>A0ABM8P3Z3</accession>
<dbReference type="PANTHER" id="PTHR33221:SF13">
    <property type="entry name" value="TRANSCRIPTIONAL REGULATOR-RELATED"/>
    <property type="match status" value="1"/>
</dbReference>
<proteinExistence type="predicted"/>
<dbReference type="EMBL" id="CAJHCQ010000019">
    <property type="protein sequence ID" value="CAD6555734.1"/>
    <property type="molecule type" value="Genomic_DNA"/>
</dbReference>
<dbReference type="Proteomes" id="UP000656319">
    <property type="component" value="Unassembled WGS sequence"/>
</dbReference>
<name>A0ABM8P3Z3_9BURK</name>